<feature type="region of interest" description="Disordered" evidence="1">
    <location>
        <begin position="1"/>
        <end position="37"/>
    </location>
</feature>
<protein>
    <submittedName>
        <fullName evidence="2">Uncharacterized protein</fullName>
    </submittedName>
</protein>
<evidence type="ECO:0000313" key="3">
    <source>
        <dbReference type="Proteomes" id="UP001177140"/>
    </source>
</evidence>
<dbReference type="PANTHER" id="PTHR44083">
    <property type="entry name" value="TOPLESS-RELATED PROTEIN 1-RELATED"/>
    <property type="match status" value="1"/>
</dbReference>
<comment type="caution">
    <text evidence="2">The sequence shown here is derived from an EMBL/GenBank/DDBJ whole genome shotgun (WGS) entry which is preliminary data.</text>
</comment>
<keyword evidence="3" id="KW-1185">Reference proteome</keyword>
<feature type="non-terminal residue" evidence="2">
    <location>
        <position position="1"/>
    </location>
</feature>
<dbReference type="EMBL" id="JAJJMA010328652">
    <property type="protein sequence ID" value="MCL7050501.1"/>
    <property type="molecule type" value="Genomic_DNA"/>
</dbReference>
<sequence>MDYQSADSDHLMKRMRTGPSEEVSFPSVGHPSNMYSQDDLPKVVVRSLSQGSNVMSMDFHPQQQTILL</sequence>
<dbReference type="AlphaFoldDB" id="A0AA41VZW6"/>
<dbReference type="PANTHER" id="PTHR44083:SF5">
    <property type="entry name" value="PROTEIN TOPLESS-RELATED PROTEIN 2"/>
    <property type="match status" value="1"/>
</dbReference>
<reference evidence="2" key="1">
    <citation type="submission" date="2022-03" db="EMBL/GenBank/DDBJ databases">
        <title>A functionally conserved STORR gene fusion in Papaver species that diverged 16.8 million years ago.</title>
        <authorList>
            <person name="Catania T."/>
        </authorList>
    </citation>
    <scope>NUCLEOTIDE SEQUENCE</scope>
    <source>
        <strain evidence="2">S-191538</strain>
    </source>
</reference>
<organism evidence="2 3">
    <name type="scientific">Papaver nudicaule</name>
    <name type="common">Iceland poppy</name>
    <dbReference type="NCBI Taxonomy" id="74823"/>
    <lineage>
        <taxon>Eukaryota</taxon>
        <taxon>Viridiplantae</taxon>
        <taxon>Streptophyta</taxon>
        <taxon>Embryophyta</taxon>
        <taxon>Tracheophyta</taxon>
        <taxon>Spermatophyta</taxon>
        <taxon>Magnoliopsida</taxon>
        <taxon>Ranunculales</taxon>
        <taxon>Papaveraceae</taxon>
        <taxon>Papaveroideae</taxon>
        <taxon>Papaver</taxon>
    </lineage>
</organism>
<dbReference type="Proteomes" id="UP001177140">
    <property type="component" value="Unassembled WGS sequence"/>
</dbReference>
<proteinExistence type="predicted"/>
<accession>A0AA41VZW6</accession>
<evidence type="ECO:0000256" key="1">
    <source>
        <dbReference type="SAM" id="MobiDB-lite"/>
    </source>
</evidence>
<gene>
    <name evidence="2" type="ORF">MKW94_017165</name>
</gene>
<dbReference type="GO" id="GO:0006355">
    <property type="term" value="P:regulation of DNA-templated transcription"/>
    <property type="evidence" value="ECO:0007669"/>
    <property type="project" value="InterPro"/>
</dbReference>
<evidence type="ECO:0000313" key="2">
    <source>
        <dbReference type="EMBL" id="MCL7050501.1"/>
    </source>
</evidence>
<dbReference type="InterPro" id="IPR027728">
    <property type="entry name" value="Topless_fam"/>
</dbReference>
<name>A0AA41VZW6_PAPNU</name>